<protein>
    <submittedName>
        <fullName evidence="3">ABC transporter permease protein</fullName>
    </submittedName>
</protein>
<reference evidence="3 4" key="1">
    <citation type="journal article" date="2008" name="Infect. Immun.">
        <title>Genome of Mycoplasma arthritidis.</title>
        <authorList>
            <person name="Dybvig K."/>
            <person name="Zuhua C."/>
            <person name="Lao P."/>
            <person name="Jordan D.S."/>
            <person name="French C.T."/>
            <person name="Tu A.H."/>
            <person name="Loraine A.E."/>
        </authorList>
    </citation>
    <scope>NUCLEOTIDE SEQUENCE [LARGE SCALE GENOMIC DNA]</scope>
    <source>
        <strain evidence="3 4">158L3-1</strain>
    </source>
</reference>
<evidence type="ECO:0000313" key="4">
    <source>
        <dbReference type="Proteomes" id="UP000008812"/>
    </source>
</evidence>
<feature type="transmembrane region" description="Helical" evidence="2">
    <location>
        <begin position="103"/>
        <end position="134"/>
    </location>
</feature>
<feature type="coiled-coil region" evidence="1">
    <location>
        <begin position="358"/>
        <end position="391"/>
    </location>
</feature>
<sequence length="564" mass="63568">MKQYFRLKMKIVNKSLGSYLMPGIILLFVLILGIGLSVIFSSLASNSKVELSLLNILVTIISSIGIMALLAVVIYFIHLVYYNDRSDGIEMISYSKPLSRGQIFFGNFFAILIPSLATTVVYWIIGTTILFIFFNKADVSNINLLFKGSGIILFINLLGTMLLISMGLFIAPKINHKAFGITMSIPLAYGGLIVAANAQEASSIQRHFAKNYVENNARKNHILNTSNKSPLDFNGEQIDSFLKKRSKNSASLTFDAYDLEKMESFIESQKKIITSFFRWTSLLANNNDMISHMLGLQYGANTRVAWAKEKLNKNNYLNLKSNDGRDYSLIQTGANSQATFKAMIASYQSKVKDGLINLQRAINSATDANEKAALLKQKEQHQKLLNILEKTTKYSDIFNLEEFKNLVSNSYSQIESKLSASERDGNFLITHEAIIKKILVDMYKDKEAFFSTLISKNSLATYLTAHYYREKGLVIKDLKSLSDKNVNQEQNIQNLRKLAQIYGSIVQDNNSIIKYEFLESDFAGIKSLRFANYTPTFIAFALPIVATILLLIGAYFIHKRKAFK</sequence>
<feature type="transmembrane region" description="Helical" evidence="2">
    <location>
        <begin position="146"/>
        <end position="171"/>
    </location>
</feature>
<dbReference type="Proteomes" id="UP000008812">
    <property type="component" value="Chromosome"/>
</dbReference>
<evidence type="ECO:0000313" key="3">
    <source>
        <dbReference type="EMBL" id="ACF07078.1"/>
    </source>
</evidence>
<accession>B3PM26</accession>
<name>B3PM26_META1</name>
<dbReference type="KEGG" id="mat:MARTH_orf142"/>
<keyword evidence="1" id="KW-0175">Coiled coil</keyword>
<feature type="transmembrane region" description="Helical" evidence="2">
    <location>
        <begin position="178"/>
        <end position="198"/>
    </location>
</feature>
<feature type="transmembrane region" description="Helical" evidence="2">
    <location>
        <begin position="537"/>
        <end position="557"/>
    </location>
</feature>
<gene>
    <name evidence="3" type="ordered locus">MARTH_orf142</name>
</gene>
<keyword evidence="4" id="KW-1185">Reference proteome</keyword>
<feature type="transmembrane region" description="Helical" evidence="2">
    <location>
        <begin position="56"/>
        <end position="82"/>
    </location>
</feature>
<dbReference type="EMBL" id="CP001047">
    <property type="protein sequence ID" value="ACF07078.1"/>
    <property type="molecule type" value="Genomic_DNA"/>
</dbReference>
<dbReference type="AlphaFoldDB" id="B3PM26"/>
<evidence type="ECO:0000256" key="2">
    <source>
        <dbReference type="SAM" id="Phobius"/>
    </source>
</evidence>
<proteinExistence type="predicted"/>
<organism evidence="3 4">
    <name type="scientific">Metamycoplasma arthritidis (strain 158L3-1)</name>
    <name type="common">Mycoplasma arthritidis</name>
    <dbReference type="NCBI Taxonomy" id="243272"/>
    <lineage>
        <taxon>Bacteria</taxon>
        <taxon>Bacillati</taxon>
        <taxon>Mycoplasmatota</taxon>
        <taxon>Mycoplasmoidales</taxon>
        <taxon>Metamycoplasmataceae</taxon>
        <taxon>Metamycoplasma</taxon>
    </lineage>
</organism>
<evidence type="ECO:0000256" key="1">
    <source>
        <dbReference type="SAM" id="Coils"/>
    </source>
</evidence>
<keyword evidence="2" id="KW-0812">Transmembrane</keyword>
<keyword evidence="2" id="KW-1133">Transmembrane helix</keyword>
<dbReference type="HOGENOM" id="CLU_482984_0_0_14"/>
<feature type="transmembrane region" description="Helical" evidence="2">
    <location>
        <begin position="20"/>
        <end position="44"/>
    </location>
</feature>
<dbReference type="STRING" id="243272.MARTH_orf142"/>
<keyword evidence="2" id="KW-0472">Membrane</keyword>